<dbReference type="AlphaFoldDB" id="A0AAV4PUZ7"/>
<dbReference type="Proteomes" id="UP001054945">
    <property type="component" value="Unassembled WGS sequence"/>
</dbReference>
<protein>
    <submittedName>
        <fullName evidence="1">Uncharacterized protein</fullName>
    </submittedName>
</protein>
<keyword evidence="2" id="KW-1185">Reference proteome</keyword>
<name>A0AAV4PUZ7_CAEEX</name>
<evidence type="ECO:0000313" key="2">
    <source>
        <dbReference type="Proteomes" id="UP001054945"/>
    </source>
</evidence>
<comment type="caution">
    <text evidence="1">The sequence shown here is derived from an EMBL/GenBank/DDBJ whole genome shotgun (WGS) entry which is preliminary data.</text>
</comment>
<organism evidence="1 2">
    <name type="scientific">Caerostris extrusa</name>
    <name type="common">Bark spider</name>
    <name type="synonym">Caerostris bankana</name>
    <dbReference type="NCBI Taxonomy" id="172846"/>
    <lineage>
        <taxon>Eukaryota</taxon>
        <taxon>Metazoa</taxon>
        <taxon>Ecdysozoa</taxon>
        <taxon>Arthropoda</taxon>
        <taxon>Chelicerata</taxon>
        <taxon>Arachnida</taxon>
        <taxon>Araneae</taxon>
        <taxon>Araneomorphae</taxon>
        <taxon>Entelegynae</taxon>
        <taxon>Araneoidea</taxon>
        <taxon>Araneidae</taxon>
        <taxon>Caerostris</taxon>
    </lineage>
</organism>
<accession>A0AAV4PUZ7</accession>
<reference evidence="1 2" key="1">
    <citation type="submission" date="2021-06" db="EMBL/GenBank/DDBJ databases">
        <title>Caerostris extrusa draft genome.</title>
        <authorList>
            <person name="Kono N."/>
            <person name="Arakawa K."/>
        </authorList>
    </citation>
    <scope>NUCLEOTIDE SEQUENCE [LARGE SCALE GENOMIC DNA]</scope>
</reference>
<gene>
    <name evidence="1" type="ORF">CEXT_688751</name>
</gene>
<evidence type="ECO:0000313" key="1">
    <source>
        <dbReference type="EMBL" id="GIX99981.1"/>
    </source>
</evidence>
<proteinExistence type="predicted"/>
<sequence length="78" mass="8870">MNLYRYEAQCRRQSALNLSHLAQPFRGEGELDKKVALTEVLLGDAYNATQRIKDDHLNDPIMIIRVPRYASTGIILPS</sequence>
<dbReference type="EMBL" id="BPLR01005122">
    <property type="protein sequence ID" value="GIX99981.1"/>
    <property type="molecule type" value="Genomic_DNA"/>
</dbReference>